<proteinExistence type="predicted"/>
<gene>
    <name evidence="1" type="ORF">Csa_023973</name>
</gene>
<sequence>KFSYQTVRLLVKTIQKLLQLVLYLTSGQKELKEKKMSAILLLKMGLWAYVMALVKHKQSLRMP</sequence>
<feature type="non-terminal residue" evidence="1">
    <location>
        <position position="1"/>
    </location>
</feature>
<reference evidence="1 2" key="1">
    <citation type="journal article" date="2009" name="Nat. Genet.">
        <title>The genome of the cucumber, Cucumis sativus L.</title>
        <authorList>
            <person name="Huang S."/>
            <person name="Li R."/>
            <person name="Zhang Z."/>
            <person name="Li L."/>
            <person name="Gu X."/>
            <person name="Fan W."/>
            <person name="Lucas W.J."/>
            <person name="Wang X."/>
            <person name="Xie B."/>
            <person name="Ni P."/>
            <person name="Ren Y."/>
            <person name="Zhu H."/>
            <person name="Li J."/>
            <person name="Lin K."/>
            <person name="Jin W."/>
            <person name="Fei Z."/>
            <person name="Li G."/>
            <person name="Staub J."/>
            <person name="Kilian A."/>
            <person name="van der Vossen E.A."/>
            <person name="Wu Y."/>
            <person name="Guo J."/>
            <person name="He J."/>
            <person name="Jia Z."/>
            <person name="Ren Y."/>
            <person name="Tian G."/>
            <person name="Lu Y."/>
            <person name="Ruan J."/>
            <person name="Qian W."/>
            <person name="Wang M."/>
            <person name="Huang Q."/>
            <person name="Li B."/>
            <person name="Xuan Z."/>
            <person name="Cao J."/>
            <person name="Asan"/>
            <person name="Wu Z."/>
            <person name="Zhang J."/>
            <person name="Cai Q."/>
            <person name="Bai Y."/>
            <person name="Zhao B."/>
            <person name="Han Y."/>
            <person name="Li Y."/>
            <person name="Li X."/>
            <person name="Wang S."/>
            <person name="Shi Q."/>
            <person name="Liu S."/>
            <person name="Cho W.K."/>
            <person name="Kim J.Y."/>
            <person name="Xu Y."/>
            <person name="Heller-Uszynska K."/>
            <person name="Miao H."/>
            <person name="Cheng Z."/>
            <person name="Zhang S."/>
            <person name="Wu J."/>
            <person name="Yang Y."/>
            <person name="Kang H."/>
            <person name="Li M."/>
            <person name="Liang H."/>
            <person name="Ren X."/>
            <person name="Shi Z."/>
            <person name="Wen M."/>
            <person name="Jian M."/>
            <person name="Yang H."/>
            <person name="Zhang G."/>
            <person name="Yang Z."/>
            <person name="Chen R."/>
            <person name="Liu S."/>
            <person name="Li J."/>
            <person name="Ma L."/>
            <person name="Liu H."/>
            <person name="Zhou Y."/>
            <person name="Zhao J."/>
            <person name="Fang X."/>
            <person name="Li G."/>
            <person name="Fang L."/>
            <person name="Li Y."/>
            <person name="Liu D."/>
            <person name="Zheng H."/>
            <person name="Zhang Y."/>
            <person name="Qin N."/>
            <person name="Li Z."/>
            <person name="Yang G."/>
            <person name="Yang S."/>
            <person name="Bolund L."/>
            <person name="Kristiansen K."/>
            <person name="Zheng H."/>
            <person name="Li S."/>
            <person name="Zhang X."/>
            <person name="Yang H."/>
            <person name="Wang J."/>
            <person name="Sun R."/>
            <person name="Zhang B."/>
            <person name="Jiang S."/>
            <person name="Wang J."/>
            <person name="Du Y."/>
            <person name="Li S."/>
        </authorList>
    </citation>
    <scope>NUCLEOTIDE SEQUENCE [LARGE SCALE GENOMIC DNA]</scope>
    <source>
        <strain evidence="2">cv. 9930</strain>
        <tissue evidence="1">Leaf</tissue>
    </source>
</reference>
<evidence type="ECO:0000313" key="2">
    <source>
        <dbReference type="Proteomes" id="UP000029981"/>
    </source>
</evidence>
<dbReference type="Proteomes" id="UP000029981">
    <property type="component" value="Unassembled WGS sequence"/>
</dbReference>
<accession>A0ACB6HBL3</accession>
<evidence type="ECO:0000313" key="1">
    <source>
        <dbReference type="EMBL" id="KAE8637280.1"/>
    </source>
</evidence>
<name>A0ACB6HBL3_CUCSA</name>
<reference evidence="1 2" key="3">
    <citation type="journal article" date="2010" name="BMC Genomics">
        <title>Transcriptome sequencing and comparative analysis of cucumber flowers with different sex types.</title>
        <authorList>
            <person name="Guo S."/>
            <person name="Zheng Y."/>
            <person name="Joung J.G."/>
            <person name="Liu S."/>
            <person name="Zhang Z."/>
            <person name="Crasta O.R."/>
            <person name="Sobral B.W."/>
            <person name="Xu Y."/>
            <person name="Huang S."/>
            <person name="Fei Z."/>
        </authorList>
    </citation>
    <scope>NUCLEOTIDE SEQUENCE [LARGE SCALE GENOMIC DNA]</scope>
    <source>
        <strain evidence="2">cv. 9930</strain>
        <tissue evidence="1">Leaf</tissue>
    </source>
</reference>
<comment type="caution">
    <text evidence="1">The sequence shown here is derived from an EMBL/GenBank/DDBJ whole genome shotgun (WGS) entry which is preliminary data.</text>
</comment>
<reference evidence="1 2" key="5">
    <citation type="journal article" date="2019" name="Gigascience">
        <title>A chromosome-scale genome assembly of cucumber (Cucumis sativus L.).</title>
        <authorList>
            <person name="Li Q."/>
            <person name="Li H."/>
            <person name="Huang W."/>
            <person name="Xu Y."/>
            <person name="Zhou Q."/>
            <person name="Wang S."/>
            <person name="Ruan J."/>
            <person name="Huang S."/>
            <person name="Zhang Z."/>
        </authorList>
    </citation>
    <scope>NUCLEOTIDE SEQUENCE [LARGE SCALE GENOMIC DNA]</scope>
    <source>
        <strain evidence="2">cv. 9930</strain>
        <tissue evidence="1">Leaf</tissue>
    </source>
</reference>
<keyword evidence="2" id="KW-1185">Reference proteome</keyword>
<reference evidence="1 2" key="4">
    <citation type="journal article" date="2011" name="BMC Genomics">
        <title>RNA-Seq improves annotation of protein-coding genes in the cucumber genome.</title>
        <authorList>
            <person name="Li Z."/>
            <person name="Zhang Z."/>
            <person name="Yan P."/>
            <person name="Huang S."/>
            <person name="Fei Z."/>
            <person name="Lin K."/>
        </authorList>
    </citation>
    <scope>NUCLEOTIDE SEQUENCE [LARGE SCALE GENOMIC DNA]</scope>
    <source>
        <strain evidence="2">cv. 9930</strain>
        <tissue evidence="1">Leaf</tissue>
    </source>
</reference>
<protein>
    <submittedName>
        <fullName evidence="1">Uncharacterized protein</fullName>
    </submittedName>
</protein>
<organism evidence="1 2">
    <name type="scientific">Cucumis sativus</name>
    <name type="common">Cucumber</name>
    <dbReference type="NCBI Taxonomy" id="3659"/>
    <lineage>
        <taxon>Eukaryota</taxon>
        <taxon>Viridiplantae</taxon>
        <taxon>Streptophyta</taxon>
        <taxon>Embryophyta</taxon>
        <taxon>Tracheophyta</taxon>
        <taxon>Spermatophyta</taxon>
        <taxon>Magnoliopsida</taxon>
        <taxon>eudicotyledons</taxon>
        <taxon>Gunneridae</taxon>
        <taxon>Pentapetalae</taxon>
        <taxon>rosids</taxon>
        <taxon>fabids</taxon>
        <taxon>Cucurbitales</taxon>
        <taxon>Cucurbitaceae</taxon>
        <taxon>Benincaseae</taxon>
        <taxon>Cucumis</taxon>
    </lineage>
</organism>
<reference evidence="1 2" key="2">
    <citation type="journal article" date="2009" name="PLoS ONE">
        <title>An integrated genetic and cytogenetic map of the cucumber genome.</title>
        <authorList>
            <person name="Ren Y."/>
            <person name="Zhang Z."/>
            <person name="Liu J."/>
            <person name="Staub J.E."/>
            <person name="Han Y."/>
            <person name="Cheng Z."/>
            <person name="Li X."/>
            <person name="Lu J."/>
            <person name="Miao H."/>
            <person name="Kang H."/>
            <person name="Xie B."/>
            <person name="Gu X."/>
            <person name="Wang X."/>
            <person name="Du Y."/>
            <person name="Jin W."/>
            <person name="Huang S."/>
        </authorList>
    </citation>
    <scope>NUCLEOTIDE SEQUENCE [LARGE SCALE GENOMIC DNA]</scope>
    <source>
        <strain evidence="2">cv. 9930</strain>
        <tissue evidence="1">Leaf</tissue>
    </source>
</reference>
<dbReference type="EMBL" id="ACHR03000056">
    <property type="protein sequence ID" value="KAE8637280.1"/>
    <property type="molecule type" value="Genomic_DNA"/>
</dbReference>
<feature type="non-terminal residue" evidence="1">
    <location>
        <position position="63"/>
    </location>
</feature>